<dbReference type="AlphaFoldDB" id="A0A6L2P5H1"/>
<evidence type="ECO:0000256" key="1">
    <source>
        <dbReference type="SAM" id="MobiDB-lite"/>
    </source>
</evidence>
<name>A0A6L2P5H1_TANCI</name>
<feature type="region of interest" description="Disordered" evidence="1">
    <location>
        <begin position="751"/>
        <end position="778"/>
    </location>
</feature>
<dbReference type="Pfam" id="PF07727">
    <property type="entry name" value="RVT_2"/>
    <property type="match status" value="1"/>
</dbReference>
<feature type="domain" description="Reverse transcriptase Ty1/copia-type" evidence="2">
    <location>
        <begin position="449"/>
        <end position="516"/>
    </location>
</feature>
<accession>A0A6L2P5H1</accession>
<reference evidence="3" key="1">
    <citation type="journal article" date="2019" name="Sci. Rep.">
        <title>Draft genome of Tanacetum cinerariifolium, the natural source of mosquito coil.</title>
        <authorList>
            <person name="Yamashiro T."/>
            <person name="Shiraishi A."/>
            <person name="Satake H."/>
            <person name="Nakayama K."/>
        </authorList>
    </citation>
    <scope>NUCLEOTIDE SEQUENCE</scope>
</reference>
<dbReference type="PANTHER" id="PTHR11439:SF495">
    <property type="entry name" value="REVERSE TRANSCRIPTASE, RNA-DEPENDENT DNA POLYMERASE-RELATED"/>
    <property type="match status" value="1"/>
</dbReference>
<dbReference type="EMBL" id="BKCJ010010552">
    <property type="protein sequence ID" value="GEU92104.1"/>
    <property type="molecule type" value="Genomic_DNA"/>
</dbReference>
<organism evidence="3">
    <name type="scientific">Tanacetum cinerariifolium</name>
    <name type="common">Dalmatian daisy</name>
    <name type="synonym">Chrysanthemum cinerariifolium</name>
    <dbReference type="NCBI Taxonomy" id="118510"/>
    <lineage>
        <taxon>Eukaryota</taxon>
        <taxon>Viridiplantae</taxon>
        <taxon>Streptophyta</taxon>
        <taxon>Embryophyta</taxon>
        <taxon>Tracheophyta</taxon>
        <taxon>Spermatophyta</taxon>
        <taxon>Magnoliopsida</taxon>
        <taxon>eudicotyledons</taxon>
        <taxon>Gunneridae</taxon>
        <taxon>Pentapetalae</taxon>
        <taxon>asterids</taxon>
        <taxon>campanulids</taxon>
        <taxon>Asterales</taxon>
        <taxon>Asteraceae</taxon>
        <taxon>Asteroideae</taxon>
        <taxon>Anthemideae</taxon>
        <taxon>Anthemidinae</taxon>
        <taxon>Tanacetum</taxon>
    </lineage>
</organism>
<evidence type="ECO:0000259" key="2">
    <source>
        <dbReference type="Pfam" id="PF07727"/>
    </source>
</evidence>
<comment type="caution">
    <text evidence="3">The sequence shown here is derived from an EMBL/GenBank/DDBJ whole genome shotgun (WGS) entry which is preliminary data.</text>
</comment>
<dbReference type="CDD" id="cd09272">
    <property type="entry name" value="RNase_HI_RT_Ty1"/>
    <property type="match status" value="1"/>
</dbReference>
<gene>
    <name evidence="3" type="ORF">Tci_064082</name>
</gene>
<protein>
    <recommendedName>
        <fullName evidence="2">Reverse transcriptase Ty1/copia-type domain-containing protein</fullName>
    </recommendedName>
</protein>
<dbReference type="InterPro" id="IPR013103">
    <property type="entry name" value="RVT_2"/>
</dbReference>
<sequence>MGAKGRKKEKISSKEVVFTKADESTFMLAPEITSDSEFGYDCHEPLPPLPKLMEAAPSGTSERVISLSDLTLNMADLTLDTPSPKKTRPSIKVSPAYVIKKKTEKSPADSNTYSDKKADSSTGKLLLTFMKEESGPKVVFEDDSLGDTEGYGSVNCNGITFTKEPFKTKMMKLSSFLLEEEMSMSLICHLSIKKAMHVSLPRPLLVSIGFGIRDCNIKNLNEVKVKELSSDNGTEFRNHKLEEFCDENEGDAINFNENISFPDDEFLKPRSKVTQCPSNTKYFTYIPAYENTTPSESPILQESVISEDPPEFTEADNHPALKEPDQTKSTDLLEPAEPQINIIFVSISDDQPSPTISPLAKVILQTLVPQDRWSREKHIELVNIIGEPFAGITTRSRIKDSNATSASEYLYVNFLSKMEPKKLIEALEEEGWIIAMQEELNQFERNKHEGIDYKETFVPVARLEAIRIFLAYAAYMGFMVYQMNVKSTFLNGKISEEVYVQQPHGFESSEYPNHVCPDESGVSINETLFRGMIGSLMYLKASKPDIQFFTCLYARYQANPKESHLVAVKRIFRKSTSGGCQILGGKLECWSAKKQSSVAMSSAEAEYVAAAGCYAQVLWIKSQLADYDVLNNNDKPLSFTQDEFVSAIGLPICKDAAPLPPNETVRVGLVTLDYVSNDLTLVKPHTITVASFQKPLASEVLLTSHMLKVAKLSKEPEQSLIPPSGEVNADDTADKSLSRASMQLVIQSKAKTDLKTKKKKIPPSSKPKPPHKFGIIPPKKQVVETQHAEVIVATADATKSLEASELAGE</sequence>
<evidence type="ECO:0000313" key="3">
    <source>
        <dbReference type="EMBL" id="GEU92104.1"/>
    </source>
</evidence>
<dbReference type="PANTHER" id="PTHR11439">
    <property type="entry name" value="GAG-POL-RELATED RETROTRANSPOSON"/>
    <property type="match status" value="1"/>
</dbReference>
<feature type="region of interest" description="Disordered" evidence="1">
    <location>
        <begin position="309"/>
        <end position="330"/>
    </location>
</feature>
<proteinExistence type="predicted"/>
<feature type="compositionally biased region" description="Basic and acidic residues" evidence="1">
    <location>
        <begin position="315"/>
        <end position="328"/>
    </location>
</feature>